<dbReference type="Gene3D" id="3.90.70.10">
    <property type="entry name" value="Cysteine proteinases"/>
    <property type="match status" value="1"/>
</dbReference>
<dbReference type="InterPro" id="IPR050708">
    <property type="entry name" value="T6SS_VgrG/RHS"/>
</dbReference>
<dbReference type="PANTHER" id="PTHR32305">
    <property type="match status" value="1"/>
</dbReference>
<dbReference type="NCBIfam" id="TIGR03696">
    <property type="entry name" value="Rhs_assc_core"/>
    <property type="match status" value="1"/>
</dbReference>
<evidence type="ECO:0000313" key="3">
    <source>
        <dbReference type="EMBL" id="AZQ51439.1"/>
    </source>
</evidence>
<dbReference type="Proteomes" id="UP000277191">
    <property type="component" value="Chromosome 1"/>
</dbReference>
<dbReference type="InterPro" id="IPR038234">
    <property type="entry name" value="Colicin_E5_C_sf"/>
</dbReference>
<dbReference type="Pfam" id="PF05593">
    <property type="entry name" value="RHS_repeat"/>
    <property type="match status" value="6"/>
</dbReference>
<sequence>MRITNMRYVVALLATVFALLPLAGHGQSRPEQGLSGGIQSGGSDAIRVAGFAEPLVRAGATTPTEDAALSNALSTYRSRIEPDDIRSLTTFLAHYPHSGWAPAIYANLGFAYLHDGYLSMAIDAWRQAWALGKRANDPQAKAIVDRAGSELAALYASLGQMQNLSNLFDDMGDRAIAGSATERIQQAHEQLALVNKDPRHLFNCGPVALRLMIFSRDANNRQAERLQYYRAGSNGTNLAELEQLAGNAKFASRVVYRQPGQAVPVPSIVHWKVGHYGAILGRANGRYHVQDPVFPGDGLWAKDKALDAEASGYFLIPFSTPLQPGWRVVAKGEAESIWGKGPTSATQPGDPNDPTANNGPNNCNSPMCGYDIKEGTVGVTLSDTPVGYVPPIGPSMKVKVTYNQREDSQPANFTFFNVGQKWTLNWLTYLTDDPTNAGGNVSRYLPGGGAYYYTGYSAGTGRFTQQSDDGSILLLASQSPVTYRRLLANGGVEVYSQSDGSAAYPRKIFLSQVIDPQANVVTLNYDSSLRLTSITDATGRQTTFAYGRPSSPLAVTQITDPFGRSAILRYDNSGRLTSITDVIGLTSSFGYDVNSLINKMTTPYGTTSFSYTAPTSSGPPRFVDVTDPLGYHEREEWVEPASIPDSDPAATVPQGMPITLTNQYLSYRSSFHWDKSAYVTAGCTPTGGCDYTKARDTHFAHVSGGAATKSTTIESIKYPLENRIWFAYPGQTQSIAAGIYSSPIASGRVLDDGSTQLTQASYDTSGFFNQIQSTDAVGRVTGFSIPNQIDLAAVVQTTAGAWTTVDQYTYNYLHRPIVHTDAAGQTTIRAYNAAGQLTAMTNPLGQTTRYQYDPNGNLTSIVNANGVTSASYTYDTFNRVVTFTDSEGWQVSYSYDNADRVTRVTYPDGTYKRFTYDKLDLVSYTDRIGRVWRYTYDANRRRTSIVDPGGQQTLLNYDPSGRLVSRTDPKGNVTSWSYDVEGRLTTKTYADTSKVTYTYENTTSRVKSITDALGQTKQFNYAKDNAVTAITYTGAINPTPNVSFSYDAYWPRIVSMSDGTGTTQYSYVPVGTYGALQRQQERTPFASGTISYAYDALGRLSNRTVAGAGPETFQYDALGRPVTHASDLGSFTLGYLGQTRQIASRQLAGASFGTTWSYLQNSGDRRLSGISTTGLLSGQYSTFQYASNDEGLTTGTTQTSDVTIAYPSSTTTQTAAYNTLNQLTTLSNPPPATEPLTYDANGNLLSDGGRTYSWDAENRLVAIAYPGQSGKATSFSYDGLGRRTSISSTPAGGGGTVTTSYIWCGLHPCQARSISNTVTRGYYAEGEVKPGSPAQYAYYAIDQLGSVRRAFTIGSAPAYDYDAYGAALQSNPPLTDYGYAGMFANADSGLYLTMFRAYDPVSGRWLSRDLMAETSDSGGNLYAYVSGNPVGLNDPRGLDNPGMGPYNPWDPPGPGSCSSGPGEPGLQPSCPECILSPAIRMAWSAANAFRNADSAADTSSRNLIIDDKIARQIDERGWTDKEVQATVDDGPAGTTMDNRGASKTPDGIPRNDPATVYGSPDGYVIVNDITGEVVQVSGKNDPTWIPDGRIKWK</sequence>
<evidence type="ECO:0000313" key="4">
    <source>
        <dbReference type="Proteomes" id="UP000277191"/>
    </source>
</evidence>
<feature type="compositionally biased region" description="Polar residues" evidence="1">
    <location>
        <begin position="343"/>
        <end position="362"/>
    </location>
</feature>
<dbReference type="InterPro" id="IPR021964">
    <property type="entry name" value="Colicin_E5_C"/>
</dbReference>
<protein>
    <submittedName>
        <fullName evidence="3">Peptidase C39</fullName>
    </submittedName>
</protein>
<dbReference type="NCBIfam" id="TIGR01643">
    <property type="entry name" value="YD_repeat_2x"/>
    <property type="match status" value="6"/>
</dbReference>
<dbReference type="InterPro" id="IPR006530">
    <property type="entry name" value="YD"/>
</dbReference>
<feature type="region of interest" description="Disordered" evidence="1">
    <location>
        <begin position="1441"/>
        <end position="1464"/>
    </location>
</feature>
<dbReference type="RefSeq" id="WP_126362024.1">
    <property type="nucleotide sequence ID" value="NZ_CP034545.1"/>
</dbReference>
<proteinExistence type="predicted"/>
<dbReference type="SUPFAM" id="SSF102824">
    <property type="entry name" value="Colicin D/E5 nuclease domain"/>
    <property type="match status" value="1"/>
</dbReference>
<reference evidence="3 4" key="1">
    <citation type="submission" date="2018-12" db="EMBL/GenBank/DDBJ databases">
        <title>Cadmium resistance mechanism in endophytic bacteria Burkholderia cenocepacia YG-3.</title>
        <authorList>
            <person name="Zhang X."/>
            <person name="Wang X."/>
            <person name="Zhu Y."/>
        </authorList>
    </citation>
    <scope>NUCLEOTIDE SEQUENCE [LARGE SCALE GENOMIC DNA]</scope>
    <source>
        <strain evidence="3 4">YG-3</strain>
    </source>
</reference>
<feature type="region of interest" description="Disordered" evidence="1">
    <location>
        <begin position="1526"/>
        <end position="1554"/>
    </location>
</feature>
<organism evidence="3 4">
    <name type="scientific">Burkholderia cenocepacia</name>
    <dbReference type="NCBI Taxonomy" id="95486"/>
    <lineage>
        <taxon>Bacteria</taxon>
        <taxon>Pseudomonadati</taxon>
        <taxon>Pseudomonadota</taxon>
        <taxon>Betaproteobacteria</taxon>
        <taxon>Burkholderiales</taxon>
        <taxon>Burkholderiaceae</taxon>
        <taxon>Burkholderia</taxon>
        <taxon>Burkholderia cepacia complex</taxon>
    </lineage>
</organism>
<dbReference type="InterPro" id="IPR031325">
    <property type="entry name" value="RHS_repeat"/>
</dbReference>
<dbReference type="Gene3D" id="2.180.10.10">
    <property type="entry name" value="RHS repeat-associated core"/>
    <property type="match status" value="4"/>
</dbReference>
<accession>A0A3Q9F8F1</accession>
<gene>
    <name evidence="3" type="ORF">D5R55_10715</name>
</gene>
<dbReference type="Pfam" id="PF12106">
    <property type="entry name" value="Colicin_E5"/>
    <property type="match status" value="1"/>
</dbReference>
<dbReference type="EMBL" id="CP034545">
    <property type="protein sequence ID" value="AZQ51439.1"/>
    <property type="molecule type" value="Genomic_DNA"/>
</dbReference>
<dbReference type="Gene3D" id="3.30.2310.30">
    <property type="match status" value="1"/>
</dbReference>
<feature type="region of interest" description="Disordered" evidence="1">
    <location>
        <begin position="338"/>
        <end position="362"/>
    </location>
</feature>
<feature type="domain" description="Colicin E5 ribonuclease" evidence="2">
    <location>
        <begin position="1503"/>
        <end position="1588"/>
    </location>
</feature>
<evidence type="ECO:0000256" key="1">
    <source>
        <dbReference type="SAM" id="MobiDB-lite"/>
    </source>
</evidence>
<name>A0A3Q9F8F1_9BURK</name>
<dbReference type="PANTHER" id="PTHR32305:SF15">
    <property type="entry name" value="PROTEIN RHSA-RELATED"/>
    <property type="match status" value="1"/>
</dbReference>
<dbReference type="InterPro" id="IPR038233">
    <property type="entry name" value="Colicin_D/E5_nuclease"/>
</dbReference>
<feature type="compositionally biased region" description="Low complexity" evidence="1">
    <location>
        <begin position="1455"/>
        <end position="1464"/>
    </location>
</feature>
<dbReference type="GO" id="GO:0004540">
    <property type="term" value="F:RNA nuclease activity"/>
    <property type="evidence" value="ECO:0007669"/>
    <property type="project" value="InterPro"/>
</dbReference>
<dbReference type="InterPro" id="IPR022385">
    <property type="entry name" value="Rhs_assc_core"/>
</dbReference>
<evidence type="ECO:0000259" key="2">
    <source>
        <dbReference type="Pfam" id="PF12106"/>
    </source>
</evidence>